<evidence type="ECO:0000313" key="1">
    <source>
        <dbReference type="EMBL" id="KKN46035.1"/>
    </source>
</evidence>
<accession>A0A0F9QPB1</accession>
<gene>
    <name evidence="1" type="ORF">LCGC14_0677290</name>
</gene>
<dbReference type="AlphaFoldDB" id="A0A0F9QPB1"/>
<proteinExistence type="predicted"/>
<name>A0A0F9QPB1_9ZZZZ</name>
<sequence length="70" mass="8264">MPNEYELDKQSNICNCNIRIIELYIHATEEYQWVLEQNGADLRVLNDSIQQAKKMLVGERTKLRELENVV</sequence>
<dbReference type="EMBL" id="LAZR01001353">
    <property type="protein sequence ID" value="KKN46035.1"/>
    <property type="molecule type" value="Genomic_DNA"/>
</dbReference>
<protein>
    <submittedName>
        <fullName evidence="1">Uncharacterized protein</fullName>
    </submittedName>
</protein>
<comment type="caution">
    <text evidence="1">The sequence shown here is derived from an EMBL/GenBank/DDBJ whole genome shotgun (WGS) entry which is preliminary data.</text>
</comment>
<organism evidence="1">
    <name type="scientific">marine sediment metagenome</name>
    <dbReference type="NCBI Taxonomy" id="412755"/>
    <lineage>
        <taxon>unclassified sequences</taxon>
        <taxon>metagenomes</taxon>
        <taxon>ecological metagenomes</taxon>
    </lineage>
</organism>
<reference evidence="1" key="1">
    <citation type="journal article" date="2015" name="Nature">
        <title>Complex archaea that bridge the gap between prokaryotes and eukaryotes.</title>
        <authorList>
            <person name="Spang A."/>
            <person name="Saw J.H."/>
            <person name="Jorgensen S.L."/>
            <person name="Zaremba-Niedzwiedzka K."/>
            <person name="Martijn J."/>
            <person name="Lind A.E."/>
            <person name="van Eijk R."/>
            <person name="Schleper C."/>
            <person name="Guy L."/>
            <person name="Ettema T.J."/>
        </authorList>
    </citation>
    <scope>NUCLEOTIDE SEQUENCE</scope>
</reference>